<keyword evidence="1" id="KW-0472">Membrane</keyword>
<reference evidence="2" key="2">
    <citation type="submission" date="2015-02" db="UniProtKB">
        <authorList>
            <consortium name="EnsemblMetazoa"/>
        </authorList>
    </citation>
    <scope>IDENTIFICATION</scope>
</reference>
<dbReference type="PANTHER" id="PTHR36692:SF3">
    <property type="entry name" value="PROTEIN SNAKESKIN"/>
    <property type="match status" value="1"/>
</dbReference>
<feature type="transmembrane region" description="Helical" evidence="1">
    <location>
        <begin position="21"/>
        <end position="43"/>
    </location>
</feature>
<dbReference type="HOGENOM" id="CLU_1724613_0_0_1"/>
<organism evidence="2 3">
    <name type="scientific">Strigamia maritima</name>
    <name type="common">European centipede</name>
    <name type="synonym">Geophilus maritimus</name>
    <dbReference type="NCBI Taxonomy" id="126957"/>
    <lineage>
        <taxon>Eukaryota</taxon>
        <taxon>Metazoa</taxon>
        <taxon>Ecdysozoa</taxon>
        <taxon>Arthropoda</taxon>
        <taxon>Myriapoda</taxon>
        <taxon>Chilopoda</taxon>
        <taxon>Pleurostigmophora</taxon>
        <taxon>Geophilomorpha</taxon>
        <taxon>Linotaeniidae</taxon>
        <taxon>Strigamia</taxon>
    </lineage>
</organism>
<sequence length="152" mass="17029">MDNMPSRQFQLTRKEDEEPNKVAGIILKIIQIICGFICLGLLRYYHLLFPYESRLYLAIITTGGFILISGVLLLGSFMKQGNPPTQEALINLLGAAMYIATGATTVDLYLRYDIHSESTRVGFVFGGLAIVTGFLYIADTFLAVRRQRDDEL</sequence>
<dbReference type="EnsemblMetazoa" id="SMAR011741-RA">
    <property type="protein sequence ID" value="SMAR011741-PA"/>
    <property type="gene ID" value="SMAR011741"/>
</dbReference>
<evidence type="ECO:0000256" key="1">
    <source>
        <dbReference type="SAM" id="Phobius"/>
    </source>
</evidence>
<protein>
    <recommendedName>
        <fullName evidence="4">MARVEL domain-containing protein</fullName>
    </recommendedName>
</protein>
<accession>T1JD65</accession>
<feature type="transmembrane region" description="Helical" evidence="1">
    <location>
        <begin position="89"/>
        <end position="110"/>
    </location>
</feature>
<dbReference type="EMBL" id="JH432098">
    <property type="status" value="NOT_ANNOTATED_CDS"/>
    <property type="molecule type" value="Genomic_DNA"/>
</dbReference>
<dbReference type="PANTHER" id="PTHR36692">
    <property type="entry name" value="PROTEIN SNAKESKIN"/>
    <property type="match status" value="1"/>
</dbReference>
<dbReference type="GO" id="GO:0019991">
    <property type="term" value="P:septate junction assembly"/>
    <property type="evidence" value="ECO:0007669"/>
    <property type="project" value="InterPro"/>
</dbReference>
<dbReference type="AlphaFoldDB" id="T1JD65"/>
<evidence type="ECO:0000313" key="2">
    <source>
        <dbReference type="EnsemblMetazoa" id="SMAR011741-PA"/>
    </source>
</evidence>
<evidence type="ECO:0000313" key="3">
    <source>
        <dbReference type="Proteomes" id="UP000014500"/>
    </source>
</evidence>
<keyword evidence="1" id="KW-1133">Transmembrane helix</keyword>
<proteinExistence type="predicted"/>
<dbReference type="GO" id="GO:0005886">
    <property type="term" value="C:plasma membrane"/>
    <property type="evidence" value="ECO:0007669"/>
    <property type="project" value="TreeGrafter"/>
</dbReference>
<evidence type="ECO:0008006" key="4">
    <source>
        <dbReference type="Google" id="ProtNLM"/>
    </source>
</evidence>
<feature type="transmembrane region" description="Helical" evidence="1">
    <location>
        <begin position="122"/>
        <end position="144"/>
    </location>
</feature>
<keyword evidence="1" id="KW-0812">Transmembrane</keyword>
<keyword evidence="3" id="KW-1185">Reference proteome</keyword>
<dbReference type="OMA" id="ACTMNIA"/>
<name>T1JD65_STRMM</name>
<dbReference type="PhylomeDB" id="T1JD65"/>
<reference evidence="3" key="1">
    <citation type="submission" date="2011-05" db="EMBL/GenBank/DDBJ databases">
        <authorList>
            <person name="Richards S.R."/>
            <person name="Qu J."/>
            <person name="Jiang H."/>
            <person name="Jhangiani S.N."/>
            <person name="Agravi P."/>
            <person name="Goodspeed R."/>
            <person name="Gross S."/>
            <person name="Mandapat C."/>
            <person name="Jackson L."/>
            <person name="Mathew T."/>
            <person name="Pu L."/>
            <person name="Thornton R."/>
            <person name="Saada N."/>
            <person name="Wilczek-Boney K.B."/>
            <person name="Lee S."/>
            <person name="Kovar C."/>
            <person name="Wu Y."/>
            <person name="Scherer S.E."/>
            <person name="Worley K.C."/>
            <person name="Muzny D.M."/>
            <person name="Gibbs R."/>
        </authorList>
    </citation>
    <scope>NUCLEOTIDE SEQUENCE</scope>
    <source>
        <strain evidence="3">Brora</strain>
    </source>
</reference>
<dbReference type="Proteomes" id="UP000014500">
    <property type="component" value="Unassembled WGS sequence"/>
</dbReference>
<feature type="transmembrane region" description="Helical" evidence="1">
    <location>
        <begin position="55"/>
        <end position="77"/>
    </location>
</feature>
<dbReference type="InterPro" id="IPR038976">
    <property type="entry name" value="Ssk"/>
</dbReference>